<keyword evidence="1" id="KW-1133">Transmembrane helix</keyword>
<dbReference type="PANTHER" id="PTHR18945">
    <property type="entry name" value="NEUROTRANSMITTER GATED ION CHANNEL"/>
    <property type="match status" value="1"/>
</dbReference>
<dbReference type="GO" id="GO:0005216">
    <property type="term" value="F:monoatomic ion channel activity"/>
    <property type="evidence" value="ECO:0007669"/>
    <property type="project" value="InterPro"/>
</dbReference>
<dbReference type="GO" id="GO:0016020">
    <property type="term" value="C:membrane"/>
    <property type="evidence" value="ECO:0007669"/>
    <property type="project" value="InterPro"/>
</dbReference>
<dbReference type="InterPro" id="IPR038050">
    <property type="entry name" value="Neuro_actylchol_rec"/>
</dbReference>
<evidence type="ECO:0000256" key="1">
    <source>
        <dbReference type="SAM" id="Phobius"/>
    </source>
</evidence>
<evidence type="ECO:0000313" key="2">
    <source>
        <dbReference type="EMBL" id="GMS99306.1"/>
    </source>
</evidence>
<proteinExistence type="predicted"/>
<accession>A0AAV5TYL6</accession>
<feature type="transmembrane region" description="Helical" evidence="1">
    <location>
        <begin position="106"/>
        <end position="127"/>
    </location>
</feature>
<name>A0AAV5TYL6_9BILA</name>
<gene>
    <name evidence="2" type="ORF">PENTCL1PPCAC_21481</name>
</gene>
<evidence type="ECO:0000313" key="3">
    <source>
        <dbReference type="Proteomes" id="UP001432027"/>
    </source>
</evidence>
<dbReference type="AlphaFoldDB" id="A0AAV5TYL6"/>
<keyword evidence="3" id="KW-1185">Reference proteome</keyword>
<sequence>AFPFDKHYCSLCFALEGITGVPLALVDVSNHPIDLTSISEWDLFGNLTRENIREEVQGGKQTHRVLFHYSIVRCDFFWAFLIIIPTLLFCLITLIGAFFYSGEDNVQNAASIGLTTMTSLMLVVTILSDALDKSDNLPG</sequence>
<keyword evidence="1" id="KW-0472">Membrane</keyword>
<organism evidence="2 3">
    <name type="scientific">Pristionchus entomophagus</name>
    <dbReference type="NCBI Taxonomy" id="358040"/>
    <lineage>
        <taxon>Eukaryota</taxon>
        <taxon>Metazoa</taxon>
        <taxon>Ecdysozoa</taxon>
        <taxon>Nematoda</taxon>
        <taxon>Chromadorea</taxon>
        <taxon>Rhabditida</taxon>
        <taxon>Rhabditina</taxon>
        <taxon>Diplogasteromorpha</taxon>
        <taxon>Diplogasteroidea</taxon>
        <taxon>Neodiplogasteridae</taxon>
        <taxon>Pristionchus</taxon>
    </lineage>
</organism>
<dbReference type="EMBL" id="BTSX01000005">
    <property type="protein sequence ID" value="GMS99306.1"/>
    <property type="molecule type" value="Genomic_DNA"/>
</dbReference>
<reference evidence="2" key="1">
    <citation type="submission" date="2023-10" db="EMBL/GenBank/DDBJ databases">
        <title>Genome assembly of Pristionchus species.</title>
        <authorList>
            <person name="Yoshida K."/>
            <person name="Sommer R.J."/>
        </authorList>
    </citation>
    <scope>NUCLEOTIDE SEQUENCE</scope>
    <source>
        <strain evidence="2">RS0144</strain>
    </source>
</reference>
<dbReference type="GO" id="GO:0004888">
    <property type="term" value="F:transmembrane signaling receptor activity"/>
    <property type="evidence" value="ECO:0007669"/>
    <property type="project" value="InterPro"/>
</dbReference>
<keyword evidence="1" id="KW-0812">Transmembrane</keyword>
<dbReference type="InterPro" id="IPR006201">
    <property type="entry name" value="Neur_channel"/>
</dbReference>
<dbReference type="Proteomes" id="UP001432027">
    <property type="component" value="Unassembled WGS sequence"/>
</dbReference>
<feature type="non-terminal residue" evidence="2">
    <location>
        <position position="1"/>
    </location>
</feature>
<evidence type="ECO:0008006" key="4">
    <source>
        <dbReference type="Google" id="ProtNLM"/>
    </source>
</evidence>
<feature type="transmembrane region" description="Helical" evidence="1">
    <location>
        <begin position="76"/>
        <end position="100"/>
    </location>
</feature>
<feature type="non-terminal residue" evidence="2">
    <location>
        <position position="139"/>
    </location>
</feature>
<comment type="caution">
    <text evidence="2">The sequence shown here is derived from an EMBL/GenBank/DDBJ whole genome shotgun (WGS) entry which is preliminary data.</text>
</comment>
<dbReference type="Gene3D" id="1.20.58.390">
    <property type="entry name" value="Neurotransmitter-gated ion-channel transmembrane domain"/>
    <property type="match status" value="1"/>
</dbReference>
<protein>
    <recommendedName>
        <fullName evidence="4">Neurotransmitter-gated ion-channel transmembrane domain-containing protein</fullName>
    </recommendedName>
</protein>